<feature type="binding site" evidence="11">
    <location>
        <position position="98"/>
    </location>
    <ligand>
        <name>ATP</name>
        <dbReference type="ChEBI" id="CHEBI:30616"/>
    </ligand>
</feature>
<dbReference type="FunFam" id="3.30.200.20:FF:000266">
    <property type="entry name" value="probable serine/threonine-protein kinase RLCKVII"/>
    <property type="match status" value="1"/>
</dbReference>
<evidence type="ECO:0000256" key="9">
    <source>
        <dbReference type="ARBA" id="ARBA00023136"/>
    </source>
</evidence>
<dbReference type="PANTHER" id="PTHR47985">
    <property type="entry name" value="OS07G0668900 PROTEIN"/>
    <property type="match status" value="1"/>
</dbReference>
<protein>
    <recommendedName>
        <fullName evidence="13">Protein kinase domain-containing protein</fullName>
    </recommendedName>
</protein>
<evidence type="ECO:0000256" key="11">
    <source>
        <dbReference type="PROSITE-ProRule" id="PRU10141"/>
    </source>
</evidence>
<evidence type="ECO:0000256" key="5">
    <source>
        <dbReference type="ARBA" id="ARBA00022679"/>
    </source>
</evidence>
<dbReference type="SUPFAM" id="SSF56112">
    <property type="entry name" value="Protein kinase-like (PK-like)"/>
    <property type="match status" value="1"/>
</dbReference>
<dbReference type="PANTHER" id="PTHR47985:SF37">
    <property type="entry name" value="PROTEIN KINASE SUPERFAMILY PROTEIN"/>
    <property type="match status" value="1"/>
</dbReference>
<proteinExistence type="inferred from homology"/>
<dbReference type="GO" id="GO:0005886">
    <property type="term" value="C:plasma membrane"/>
    <property type="evidence" value="ECO:0007669"/>
    <property type="project" value="UniProtKB-SubCell"/>
</dbReference>
<keyword evidence="3" id="KW-1003">Cell membrane</keyword>
<reference evidence="14" key="1">
    <citation type="submission" date="2019-03" db="EMBL/GenBank/DDBJ databases">
        <authorList>
            <person name="Mank J."/>
            <person name="Almeida P."/>
        </authorList>
    </citation>
    <scope>NUCLEOTIDE SEQUENCE</scope>
    <source>
        <strain evidence="14">78183</strain>
    </source>
</reference>
<dbReference type="InterPro" id="IPR011009">
    <property type="entry name" value="Kinase-like_dom_sf"/>
</dbReference>
<evidence type="ECO:0000256" key="4">
    <source>
        <dbReference type="ARBA" id="ARBA00022527"/>
    </source>
</evidence>
<evidence type="ECO:0000256" key="10">
    <source>
        <dbReference type="ARBA" id="ARBA00023288"/>
    </source>
</evidence>
<evidence type="ECO:0000256" key="7">
    <source>
        <dbReference type="ARBA" id="ARBA00022777"/>
    </source>
</evidence>
<dbReference type="GO" id="GO:0010183">
    <property type="term" value="P:pollen tube guidance"/>
    <property type="evidence" value="ECO:0007669"/>
    <property type="project" value="UniProtKB-ARBA"/>
</dbReference>
<dbReference type="Gene3D" id="1.10.510.10">
    <property type="entry name" value="Transferase(Phosphotransferase) domain 1"/>
    <property type="match status" value="1"/>
</dbReference>
<evidence type="ECO:0000256" key="6">
    <source>
        <dbReference type="ARBA" id="ARBA00022741"/>
    </source>
</evidence>
<dbReference type="PROSITE" id="PS00108">
    <property type="entry name" value="PROTEIN_KINASE_ST"/>
    <property type="match status" value="1"/>
</dbReference>
<accession>A0A6N2NBS4</accession>
<dbReference type="InterPro" id="IPR008271">
    <property type="entry name" value="Ser/Thr_kinase_AS"/>
</dbReference>
<dbReference type="InterPro" id="IPR017441">
    <property type="entry name" value="Protein_kinase_ATP_BS"/>
</dbReference>
<dbReference type="EMBL" id="CAADRP010002197">
    <property type="protein sequence ID" value="VFU63371.1"/>
    <property type="molecule type" value="Genomic_DNA"/>
</dbReference>
<keyword evidence="8 11" id="KW-0067">ATP-binding</keyword>
<keyword evidence="5" id="KW-0808">Transferase</keyword>
<keyword evidence="10" id="KW-0449">Lipoprotein</keyword>
<feature type="domain" description="Protein kinase" evidence="13">
    <location>
        <begin position="69"/>
        <end position="347"/>
    </location>
</feature>
<evidence type="ECO:0000256" key="3">
    <source>
        <dbReference type="ARBA" id="ARBA00022475"/>
    </source>
</evidence>
<dbReference type="InterPro" id="IPR000719">
    <property type="entry name" value="Prot_kinase_dom"/>
</dbReference>
<sequence length="381" mass="42308">MRLFSCFRLKKKSSFKVSRSSWTNKGFDKQGKTLSFVRNLSRIIGTKAKGERLSQVFTFHELAVATENFNPQCLVGEGGFGKVYKGYIESIDQIVAVKQLDRNGLQGNREFFCEVLTLSLVQHSNLVKLIGYCADGNQRLLVYEFMASGSLENHLLDLCPGKEPLDWTARIKIASGAAKGLEYLHDVADPQIIYRDFKASNILLDEDFNPKLSDLGLAKLGPTGGKEHVSTRVMGTYGYCAPEYQMTGQLTKKSDVYSFGVVFLEIISGRRVIDMSRPTEEQNLIHWVCSAAIQDRSQFNAIADPLLGGKYPKKSLYQALAIAAMCIQEEADRRPLIADVVMALEYLAMPIDEKKATLTSTESIHHVESVKGGNAKDELGA</sequence>
<evidence type="ECO:0000256" key="2">
    <source>
        <dbReference type="ARBA" id="ARBA00008684"/>
    </source>
</evidence>
<comment type="similarity">
    <text evidence="2">Belongs to the protein kinase superfamily. Ser/Thr protein kinase family.</text>
</comment>
<keyword evidence="9" id="KW-0472">Membrane</keyword>
<keyword evidence="6 11" id="KW-0547">Nucleotide-binding</keyword>
<dbReference type="GO" id="GO:0005524">
    <property type="term" value="F:ATP binding"/>
    <property type="evidence" value="ECO:0007669"/>
    <property type="project" value="UniProtKB-UniRule"/>
</dbReference>
<name>A0A6N2NBS4_SALVM</name>
<dbReference type="AlphaFoldDB" id="A0A6N2NBS4"/>
<dbReference type="Gene3D" id="3.30.200.20">
    <property type="entry name" value="Phosphorylase Kinase, domain 1"/>
    <property type="match status" value="1"/>
</dbReference>
<evidence type="ECO:0000256" key="12">
    <source>
        <dbReference type="RuleBase" id="RU000304"/>
    </source>
</evidence>
<keyword evidence="4 12" id="KW-0723">Serine/threonine-protein kinase</keyword>
<dbReference type="FunFam" id="1.10.510.10:FF:000032">
    <property type="entry name" value="Serine/threonine-protein kinase PBS1"/>
    <property type="match status" value="1"/>
</dbReference>
<dbReference type="CDD" id="cd14066">
    <property type="entry name" value="STKc_IRAK"/>
    <property type="match status" value="1"/>
</dbReference>
<dbReference type="PROSITE" id="PS50011">
    <property type="entry name" value="PROTEIN_KINASE_DOM"/>
    <property type="match status" value="1"/>
</dbReference>
<organism evidence="14">
    <name type="scientific">Salix viminalis</name>
    <name type="common">Common osier</name>
    <name type="synonym">Basket willow</name>
    <dbReference type="NCBI Taxonomy" id="40686"/>
    <lineage>
        <taxon>Eukaryota</taxon>
        <taxon>Viridiplantae</taxon>
        <taxon>Streptophyta</taxon>
        <taxon>Embryophyta</taxon>
        <taxon>Tracheophyta</taxon>
        <taxon>Spermatophyta</taxon>
        <taxon>Magnoliopsida</taxon>
        <taxon>eudicotyledons</taxon>
        <taxon>Gunneridae</taxon>
        <taxon>Pentapetalae</taxon>
        <taxon>rosids</taxon>
        <taxon>fabids</taxon>
        <taxon>Malpighiales</taxon>
        <taxon>Salicaceae</taxon>
        <taxon>Saliceae</taxon>
        <taxon>Salix</taxon>
    </lineage>
</organism>
<dbReference type="GO" id="GO:0004674">
    <property type="term" value="F:protein serine/threonine kinase activity"/>
    <property type="evidence" value="ECO:0007669"/>
    <property type="project" value="UniProtKB-KW"/>
</dbReference>
<dbReference type="PROSITE" id="PS00107">
    <property type="entry name" value="PROTEIN_KINASE_ATP"/>
    <property type="match status" value="1"/>
</dbReference>
<evidence type="ECO:0000256" key="1">
    <source>
        <dbReference type="ARBA" id="ARBA00004193"/>
    </source>
</evidence>
<dbReference type="Pfam" id="PF00069">
    <property type="entry name" value="Pkinase"/>
    <property type="match status" value="1"/>
</dbReference>
<keyword evidence="7" id="KW-0418">Kinase</keyword>
<evidence type="ECO:0000256" key="8">
    <source>
        <dbReference type="ARBA" id="ARBA00022840"/>
    </source>
</evidence>
<gene>
    <name evidence="14" type="ORF">SVIM_LOCUS482011</name>
</gene>
<evidence type="ECO:0000313" key="14">
    <source>
        <dbReference type="EMBL" id="VFU63371.1"/>
    </source>
</evidence>
<evidence type="ECO:0000259" key="13">
    <source>
        <dbReference type="PROSITE" id="PS50011"/>
    </source>
</evidence>
<dbReference type="GO" id="GO:0090404">
    <property type="term" value="C:pollen tube tip"/>
    <property type="evidence" value="ECO:0007669"/>
    <property type="project" value="UniProtKB-ARBA"/>
</dbReference>
<comment type="subcellular location">
    <subcellularLocation>
        <location evidence="1">Cell membrane</location>
        <topology evidence="1">Lipid-anchor</topology>
    </subcellularLocation>
</comment>